<dbReference type="EMBL" id="QEWP01000025">
    <property type="protein sequence ID" value="PWD97794.1"/>
    <property type="molecule type" value="Genomic_DNA"/>
</dbReference>
<dbReference type="PANTHER" id="PTHR37299">
    <property type="entry name" value="TRANSCRIPTIONAL REGULATOR-RELATED"/>
    <property type="match status" value="1"/>
</dbReference>
<evidence type="ECO:0000256" key="1">
    <source>
        <dbReference type="PROSITE-ProRule" id="PRU00169"/>
    </source>
</evidence>
<dbReference type="SMART" id="SM00850">
    <property type="entry name" value="LytTR"/>
    <property type="match status" value="1"/>
</dbReference>
<evidence type="ECO:0000259" key="3">
    <source>
        <dbReference type="PROSITE" id="PS50930"/>
    </source>
</evidence>
<accession>A0A2U2B424</accession>
<feature type="domain" description="Response regulatory" evidence="2">
    <location>
        <begin position="25"/>
        <end position="136"/>
    </location>
</feature>
<dbReference type="InterPro" id="IPR011006">
    <property type="entry name" value="CheY-like_superfamily"/>
</dbReference>
<dbReference type="PANTHER" id="PTHR37299:SF1">
    <property type="entry name" value="STAGE 0 SPORULATION PROTEIN A HOMOLOG"/>
    <property type="match status" value="1"/>
</dbReference>
<dbReference type="GO" id="GO:0003677">
    <property type="term" value="F:DNA binding"/>
    <property type="evidence" value="ECO:0007669"/>
    <property type="project" value="UniProtKB-KW"/>
</dbReference>
<comment type="caution">
    <text evidence="4">The sequence shown here is derived from an EMBL/GenBank/DDBJ whole genome shotgun (WGS) entry which is preliminary data.</text>
</comment>
<dbReference type="InterPro" id="IPR046947">
    <property type="entry name" value="LytR-like"/>
</dbReference>
<dbReference type="Pfam" id="PF00072">
    <property type="entry name" value="Response_reg"/>
    <property type="match status" value="1"/>
</dbReference>
<dbReference type="Pfam" id="PF04397">
    <property type="entry name" value="LytTR"/>
    <property type="match status" value="1"/>
</dbReference>
<reference evidence="4 5" key="1">
    <citation type="submission" date="2018-05" db="EMBL/GenBank/DDBJ databases">
        <title>Marinilabilia rubrum sp. nov., isolated from saltern sediment.</title>
        <authorList>
            <person name="Zhang R."/>
        </authorList>
    </citation>
    <scope>NUCLEOTIDE SEQUENCE [LARGE SCALE GENOMIC DNA]</scope>
    <source>
        <strain evidence="4 5">WTE16</strain>
    </source>
</reference>
<evidence type="ECO:0000259" key="2">
    <source>
        <dbReference type="PROSITE" id="PS50110"/>
    </source>
</evidence>
<evidence type="ECO:0000313" key="5">
    <source>
        <dbReference type="Proteomes" id="UP000244956"/>
    </source>
</evidence>
<feature type="domain" description="HTH LytTR-type" evidence="3">
    <location>
        <begin position="155"/>
        <end position="253"/>
    </location>
</feature>
<proteinExistence type="predicted"/>
<dbReference type="InterPro" id="IPR001789">
    <property type="entry name" value="Sig_transdc_resp-reg_receiver"/>
</dbReference>
<keyword evidence="5" id="KW-1185">Reference proteome</keyword>
<dbReference type="Proteomes" id="UP000244956">
    <property type="component" value="Unassembled WGS sequence"/>
</dbReference>
<dbReference type="OrthoDB" id="1490554at2"/>
<dbReference type="RefSeq" id="WP_109266049.1">
    <property type="nucleotide sequence ID" value="NZ_QEWP01000025.1"/>
</dbReference>
<gene>
    <name evidence="4" type="ORF">DDZ16_18935</name>
</gene>
<evidence type="ECO:0000313" key="4">
    <source>
        <dbReference type="EMBL" id="PWD97794.1"/>
    </source>
</evidence>
<organism evidence="4 5">
    <name type="scientific">Marinilabilia rubra</name>
    <dbReference type="NCBI Taxonomy" id="2162893"/>
    <lineage>
        <taxon>Bacteria</taxon>
        <taxon>Pseudomonadati</taxon>
        <taxon>Bacteroidota</taxon>
        <taxon>Bacteroidia</taxon>
        <taxon>Marinilabiliales</taxon>
        <taxon>Marinilabiliaceae</taxon>
        <taxon>Marinilabilia</taxon>
    </lineage>
</organism>
<dbReference type="SMART" id="SM00448">
    <property type="entry name" value="REC"/>
    <property type="match status" value="1"/>
</dbReference>
<keyword evidence="1" id="KW-0597">Phosphoprotein</keyword>
<dbReference type="PROSITE" id="PS50930">
    <property type="entry name" value="HTH_LYTTR"/>
    <property type="match status" value="1"/>
</dbReference>
<dbReference type="Gene3D" id="2.40.50.1020">
    <property type="entry name" value="LytTr DNA-binding domain"/>
    <property type="match status" value="1"/>
</dbReference>
<dbReference type="GO" id="GO:0000156">
    <property type="term" value="F:phosphorelay response regulator activity"/>
    <property type="evidence" value="ECO:0007669"/>
    <property type="project" value="InterPro"/>
</dbReference>
<dbReference type="AlphaFoldDB" id="A0A2U2B424"/>
<protein>
    <submittedName>
        <fullName evidence="4">DNA-binding response regulator</fullName>
    </submittedName>
</protein>
<name>A0A2U2B424_9BACT</name>
<feature type="modified residue" description="4-aspartylphosphate" evidence="1">
    <location>
        <position position="76"/>
    </location>
</feature>
<dbReference type="SUPFAM" id="SSF52172">
    <property type="entry name" value="CheY-like"/>
    <property type="match status" value="1"/>
</dbReference>
<dbReference type="Gene3D" id="3.40.50.2300">
    <property type="match status" value="1"/>
</dbReference>
<dbReference type="InterPro" id="IPR007492">
    <property type="entry name" value="LytTR_DNA-bd_dom"/>
</dbReference>
<keyword evidence="4" id="KW-0238">DNA-binding</keyword>
<sequence>MKRELQLKSKEDYNGNNRKPLAPLSCIAIDDDSFSLSVLEKHCSKLPFLALKEVFDNPLEALNHLKNNQPDLVFLDINMPEVSGISIARKLQGQSMVIFTTSHKDFAHEGFELDAVDFLLKPIEFDRFYQAISKAKEHKDFLELKEKVEADYDYIIIKEDYQNVKIKLSDILFIEALDNYVKIHTTQKTYMTLRNLKSMAGHLCSRNFMRVHKSYIVSLNHIDYFSRDQIHINDSVIPIGRTFMKKFREEIQN</sequence>
<dbReference type="PROSITE" id="PS50110">
    <property type="entry name" value="RESPONSE_REGULATORY"/>
    <property type="match status" value="1"/>
</dbReference>